<dbReference type="SUPFAM" id="SSF51161">
    <property type="entry name" value="Trimeric LpxA-like enzymes"/>
    <property type="match status" value="1"/>
</dbReference>
<feature type="binding site" evidence="18">
    <location>
        <position position="130"/>
    </location>
    <ligand>
        <name>UDP-N-acetyl-alpha-D-glucosamine</name>
        <dbReference type="ChEBI" id="CHEBI:57705"/>
    </ligand>
</feature>
<protein>
    <recommendedName>
        <fullName evidence="18">Bifunctional protein GlmU</fullName>
    </recommendedName>
    <domain>
        <recommendedName>
            <fullName evidence="18">UDP-N-acetylglucosamine pyrophosphorylase</fullName>
            <ecNumber evidence="18">2.7.7.23</ecNumber>
        </recommendedName>
        <alternativeName>
            <fullName evidence="18">N-acetylglucosamine-1-phosphate uridyltransferase</fullName>
        </alternativeName>
    </domain>
    <domain>
        <recommendedName>
            <fullName evidence="18">Glucosamine-1-phosphate N-acetyltransferase</fullName>
            <ecNumber evidence="18">2.3.1.157</ecNumber>
        </recommendedName>
    </domain>
</protein>
<dbReference type="Pfam" id="PF12804">
    <property type="entry name" value="NTP_transf_3"/>
    <property type="match status" value="1"/>
</dbReference>
<dbReference type="InterPro" id="IPR038009">
    <property type="entry name" value="GlmU_C_LbH"/>
</dbReference>
<dbReference type="GO" id="GO:0000287">
    <property type="term" value="F:magnesium ion binding"/>
    <property type="evidence" value="ECO:0007669"/>
    <property type="project" value="UniProtKB-UniRule"/>
</dbReference>
<feature type="binding site" evidence="18">
    <location>
        <position position="217"/>
    </location>
    <ligand>
        <name>UDP-N-acetyl-alpha-D-glucosamine</name>
        <dbReference type="ChEBI" id="CHEBI:57705"/>
    </ligand>
</feature>
<evidence type="ECO:0000256" key="13">
    <source>
        <dbReference type="ARBA" id="ARBA00023315"/>
    </source>
</evidence>
<feature type="binding site" evidence="18">
    <location>
        <position position="339"/>
    </location>
    <ligand>
        <name>UDP-N-acetyl-alpha-D-glucosamine</name>
        <dbReference type="ChEBI" id="CHEBI:57705"/>
    </ligand>
</feature>
<dbReference type="EMBL" id="CP001145">
    <property type="protein sequence ID" value="ACI16833.1"/>
    <property type="molecule type" value="Genomic_DNA"/>
</dbReference>
<feature type="binding site" evidence="18">
    <location>
        <position position="365"/>
    </location>
    <ligand>
        <name>UDP-N-acetyl-alpha-D-glucosamine</name>
        <dbReference type="ChEBI" id="CHEBI:57705"/>
    </ligand>
</feature>
<feature type="binding site" evidence="18">
    <location>
        <position position="160"/>
    </location>
    <ligand>
        <name>UDP-N-acetyl-alpha-D-glucosamine</name>
        <dbReference type="ChEBI" id="CHEBI:57705"/>
    </ligand>
</feature>
<comment type="cofactor">
    <cofactor evidence="18">
        <name>Mg(2+)</name>
        <dbReference type="ChEBI" id="CHEBI:18420"/>
    </cofactor>
    <text evidence="18">Binds 1 Mg(2+) ion per subunit.</text>
</comment>
<dbReference type="eggNOG" id="COG1207">
    <property type="taxonomic scope" value="Bacteria"/>
</dbReference>
<evidence type="ECO:0000256" key="11">
    <source>
        <dbReference type="ARBA" id="ARBA00022984"/>
    </source>
</evidence>
<evidence type="ECO:0000313" key="21">
    <source>
        <dbReference type="Proteomes" id="UP000001732"/>
    </source>
</evidence>
<dbReference type="InterPro" id="IPR011004">
    <property type="entry name" value="Trimer_LpxA-like_sf"/>
</dbReference>
<feature type="binding site" evidence="18">
    <location>
        <position position="393"/>
    </location>
    <ligand>
        <name>acetyl-CoA</name>
        <dbReference type="ChEBI" id="CHEBI:57288"/>
    </ligand>
</feature>
<dbReference type="UniPathway" id="UPA00973"/>
<dbReference type="GO" id="GO:0000902">
    <property type="term" value="P:cell morphogenesis"/>
    <property type="evidence" value="ECO:0007669"/>
    <property type="project" value="UniProtKB-UniRule"/>
</dbReference>
<accession>B5Y8K8</accession>
<feature type="binding site" evidence="18">
    <location>
        <begin position="374"/>
        <end position="375"/>
    </location>
    <ligand>
        <name>acetyl-CoA</name>
        <dbReference type="ChEBI" id="CHEBI:57288"/>
    </ligand>
</feature>
<evidence type="ECO:0000256" key="2">
    <source>
        <dbReference type="ARBA" id="ARBA00007707"/>
    </source>
</evidence>
<keyword evidence="6 18" id="KW-0548">Nucleotidyltransferase</keyword>
<dbReference type="KEGG" id="cpo:COPRO5265_0758"/>
<dbReference type="OrthoDB" id="9775031at2"/>
<dbReference type="STRING" id="309798.COPRO5265_0758"/>
<comment type="pathway">
    <text evidence="18">Bacterial outer membrane biogenesis; LPS lipid A biosynthesis.</text>
</comment>
<dbReference type="SUPFAM" id="SSF53448">
    <property type="entry name" value="Nucleotide-diphospho-sugar transferases"/>
    <property type="match status" value="1"/>
</dbReference>
<dbReference type="Gene3D" id="3.90.550.10">
    <property type="entry name" value="Spore Coat Polysaccharide Biosynthesis Protein SpsA, Chain A"/>
    <property type="match status" value="1"/>
</dbReference>
<dbReference type="PANTHER" id="PTHR43584:SF3">
    <property type="entry name" value="BIFUNCTIONAL PROTEIN GLMU"/>
    <property type="match status" value="1"/>
</dbReference>
<dbReference type="InterPro" id="IPR029044">
    <property type="entry name" value="Nucleotide-diphossugar_trans"/>
</dbReference>
<comment type="similarity">
    <text evidence="3 18">In the N-terminal section; belongs to the N-acetylglucosamine-1-phosphate uridyltransferase family.</text>
</comment>
<comment type="pathway">
    <text evidence="18">Nucleotide-sugar biosynthesis; UDP-N-acetyl-alpha-D-glucosamine biosynthesis; UDP-N-acetyl-alpha-D-glucosamine from N-acetyl-alpha-D-glucosamine 1-phosphate: step 1/1.</text>
</comment>
<dbReference type="EC" id="2.3.1.157" evidence="18"/>
<keyword evidence="8 18" id="KW-0677">Repeat</keyword>
<feature type="binding site" evidence="18">
    <location>
        <position position="354"/>
    </location>
    <ligand>
        <name>UDP-N-acetyl-alpha-D-glucosamine</name>
        <dbReference type="ChEBI" id="CHEBI:57705"/>
    </ligand>
</feature>
<gene>
    <name evidence="18 20" type="primary">glmU</name>
    <name evidence="20" type="ordered locus">COPRO5265_0758</name>
</gene>
<evidence type="ECO:0000256" key="18">
    <source>
        <dbReference type="HAMAP-Rule" id="MF_01631"/>
    </source>
</evidence>
<dbReference type="AlphaFoldDB" id="B5Y8K8"/>
<dbReference type="RefSeq" id="WP_012543485.1">
    <property type="nucleotide sequence ID" value="NC_011295.1"/>
</dbReference>
<feature type="binding site" evidence="18">
    <location>
        <position position="217"/>
    </location>
    <ligand>
        <name>Mg(2+)</name>
        <dbReference type="ChEBI" id="CHEBI:18420"/>
    </ligand>
</feature>
<dbReference type="GO" id="GO:0009245">
    <property type="term" value="P:lipid A biosynthetic process"/>
    <property type="evidence" value="ECO:0007669"/>
    <property type="project" value="UniProtKB-UniRule"/>
</dbReference>
<feature type="domain" description="MobA-like NTP transferase" evidence="19">
    <location>
        <begin position="4"/>
        <end position="123"/>
    </location>
</feature>
<evidence type="ECO:0000256" key="3">
    <source>
        <dbReference type="ARBA" id="ARBA00007947"/>
    </source>
</evidence>
<evidence type="ECO:0000313" key="20">
    <source>
        <dbReference type="EMBL" id="ACI16833.1"/>
    </source>
</evidence>
<evidence type="ECO:0000256" key="16">
    <source>
        <dbReference type="ARBA" id="ARBA00048493"/>
    </source>
</evidence>
<dbReference type="HAMAP" id="MF_01631">
    <property type="entry name" value="GlmU"/>
    <property type="match status" value="1"/>
</dbReference>
<evidence type="ECO:0000256" key="12">
    <source>
        <dbReference type="ARBA" id="ARBA00023268"/>
    </source>
</evidence>
<dbReference type="Pfam" id="PF00132">
    <property type="entry name" value="Hexapep"/>
    <property type="match status" value="1"/>
</dbReference>
<feature type="binding site" evidence="18">
    <location>
        <position position="144"/>
    </location>
    <ligand>
        <name>UDP-N-acetyl-alpha-D-glucosamine</name>
        <dbReference type="ChEBI" id="CHEBI:57705"/>
    </ligand>
</feature>
<feature type="binding site" evidence="18">
    <location>
        <position position="69"/>
    </location>
    <ligand>
        <name>UDP-N-acetyl-alpha-D-glucosamine</name>
        <dbReference type="ChEBI" id="CHEBI:57705"/>
    </ligand>
</feature>
<keyword evidence="13 18" id="KW-0012">Acyltransferase</keyword>
<evidence type="ECO:0000256" key="9">
    <source>
        <dbReference type="ARBA" id="ARBA00022842"/>
    </source>
</evidence>
<feature type="binding site" evidence="18">
    <location>
        <position position="97"/>
    </location>
    <ligand>
        <name>Mg(2+)</name>
        <dbReference type="ChEBI" id="CHEBI:18420"/>
    </ligand>
</feature>
<dbReference type="InterPro" id="IPR001451">
    <property type="entry name" value="Hexapep"/>
</dbReference>
<keyword evidence="21" id="KW-1185">Reference proteome</keyword>
<evidence type="ECO:0000256" key="6">
    <source>
        <dbReference type="ARBA" id="ARBA00022695"/>
    </source>
</evidence>
<keyword evidence="5 18" id="KW-0808">Transferase</keyword>
<sequence length="449" mass="49703">MHSAIVLGGGVGKRFNSKVPKIMHTLGEKPIIYHLWDTLQTVDGIEEVILVTSPQIAELLPDNANVVIQDEPLGTAHAAFLGASVAKNENVIIVNADIPLVRKETFSTMVESSYSRLIAVTRFPFESDFGRVRFVDGLLRQIVEVSDLRDRREKEIPFVNTGVYKARKEDIVNGFPLLGKSNAKKEYYITDLFNLLAEDKGVHVLLFEDWSQFLGINTRQDLARVLHVYKQRLLERIMEAATIVDPESTYVGENVKVGKDTIILPNTTLLGSTEIGEDCVIGPNVEIRDCVIGNKCEIKFSVLEEATLEDSVVVGPFARIRPGTYLKSSARIGNFVEIKKSVVGSRTKINHLSYVGDAEVGEDTNIGAGTITCNYDGYNKNPTIIGNRVFIGSDTILVAPVELEDDSFTAAGSVITEKVPKYALGIGRAMQVNKEGWVLKYRKKKEMNQ</sequence>
<dbReference type="GO" id="GO:0016020">
    <property type="term" value="C:membrane"/>
    <property type="evidence" value="ECO:0007669"/>
    <property type="project" value="GOC"/>
</dbReference>
<keyword evidence="9 18" id="KW-0460">Magnesium</keyword>
<name>B5Y8K8_COPPD</name>
<keyword evidence="4 18" id="KW-0963">Cytoplasm</keyword>
<feature type="binding site" evidence="18">
    <location>
        <position position="21"/>
    </location>
    <ligand>
        <name>UDP-N-acetyl-alpha-D-glucosamine</name>
        <dbReference type="ChEBI" id="CHEBI:57705"/>
    </ligand>
</feature>
<evidence type="ECO:0000256" key="17">
    <source>
        <dbReference type="ARBA" id="ARBA00049628"/>
    </source>
</evidence>
<comment type="function">
    <text evidence="17 18">Catalyzes the last two sequential reactions in the de novo biosynthetic pathway for UDP-N-acetylglucosamine (UDP-GlcNAc). The C-terminal domain catalyzes the transfer of acetyl group from acetyl coenzyme A to glucosamine-1-phosphate (GlcN-1-P) to produce N-acetylglucosamine-1-phosphate (GlcNAc-1-P), which is converted into UDP-GlcNAc by the transfer of uridine 5-monophosphate (from uridine 5-triphosphate), a reaction catalyzed by the N-terminal domain.</text>
</comment>
<dbReference type="GO" id="GO:0008360">
    <property type="term" value="P:regulation of cell shape"/>
    <property type="evidence" value="ECO:0007669"/>
    <property type="project" value="UniProtKB-KW"/>
</dbReference>
<proteinExistence type="inferred from homology"/>
<feature type="region of interest" description="N-acetyltransferase" evidence="18">
    <location>
        <begin position="241"/>
        <end position="449"/>
    </location>
</feature>
<evidence type="ECO:0000259" key="19">
    <source>
        <dbReference type="Pfam" id="PF12804"/>
    </source>
</evidence>
<dbReference type="GO" id="GO:0006048">
    <property type="term" value="P:UDP-N-acetylglucosamine biosynthetic process"/>
    <property type="evidence" value="ECO:0007669"/>
    <property type="project" value="UniProtKB-UniPathway"/>
</dbReference>
<evidence type="ECO:0000256" key="14">
    <source>
        <dbReference type="ARBA" id="ARBA00023316"/>
    </source>
</evidence>
<dbReference type="Gene3D" id="2.160.10.10">
    <property type="entry name" value="Hexapeptide repeat proteins"/>
    <property type="match status" value="1"/>
</dbReference>
<keyword evidence="12 18" id="KW-0511">Multifunctional enzyme</keyword>
<dbReference type="UniPathway" id="UPA00113">
    <property type="reaction ID" value="UER00532"/>
</dbReference>
<keyword evidence="11 18" id="KW-0573">Peptidoglycan synthesis</keyword>
<dbReference type="NCBIfam" id="TIGR01173">
    <property type="entry name" value="glmU"/>
    <property type="match status" value="1"/>
</dbReference>
<comment type="subcellular location">
    <subcellularLocation>
        <location evidence="1 18">Cytoplasm</location>
    </subcellularLocation>
</comment>
<dbReference type="HOGENOM" id="CLU_029499_15_2_9"/>
<comment type="subunit">
    <text evidence="18">Homotrimer.</text>
</comment>
<dbReference type="EC" id="2.7.7.23" evidence="18"/>
<evidence type="ECO:0000256" key="5">
    <source>
        <dbReference type="ARBA" id="ARBA00022679"/>
    </source>
</evidence>
<feature type="region of interest" description="Pyrophosphorylase" evidence="18">
    <location>
        <begin position="1"/>
        <end position="219"/>
    </location>
</feature>
<dbReference type="GO" id="GO:0003977">
    <property type="term" value="F:UDP-N-acetylglucosamine diphosphorylase activity"/>
    <property type="evidence" value="ECO:0007669"/>
    <property type="project" value="UniProtKB-UniRule"/>
</dbReference>
<comment type="catalytic activity">
    <reaction evidence="16 18">
        <text>N-acetyl-alpha-D-glucosamine 1-phosphate + UTP + H(+) = UDP-N-acetyl-alpha-D-glucosamine + diphosphate</text>
        <dbReference type="Rhea" id="RHEA:13509"/>
        <dbReference type="ChEBI" id="CHEBI:15378"/>
        <dbReference type="ChEBI" id="CHEBI:33019"/>
        <dbReference type="ChEBI" id="CHEBI:46398"/>
        <dbReference type="ChEBI" id="CHEBI:57705"/>
        <dbReference type="ChEBI" id="CHEBI:57776"/>
        <dbReference type="EC" id="2.7.7.23"/>
    </reaction>
</comment>
<feature type="active site" description="Proton acceptor" evidence="18">
    <location>
        <position position="351"/>
    </location>
</feature>
<organism evidence="20 21">
    <name type="scientific">Coprothermobacter proteolyticus (strain ATCC 35245 / DSM 5265 / OCM 4 / BT)</name>
    <dbReference type="NCBI Taxonomy" id="309798"/>
    <lineage>
        <taxon>Bacteria</taxon>
        <taxon>Pseudomonadati</taxon>
        <taxon>Coprothermobacterota</taxon>
        <taxon>Coprothermobacteria</taxon>
        <taxon>Coprothermobacterales</taxon>
        <taxon>Coprothermobacteraceae</taxon>
        <taxon>Coprothermobacter</taxon>
    </lineage>
</organism>
<feature type="binding site" evidence="18">
    <location>
        <position position="321"/>
    </location>
    <ligand>
        <name>UDP-N-acetyl-alpha-D-glucosamine</name>
        <dbReference type="ChEBI" id="CHEBI:57705"/>
    </ligand>
</feature>
<reference evidence="20 21" key="2">
    <citation type="journal article" date="2014" name="Genome Announc.">
        <title>Complete Genome Sequence of Coprothermobacter proteolyticus DSM 5265.</title>
        <authorList>
            <person name="Alexiev A."/>
            <person name="Coil D.A."/>
            <person name="Badger J.H."/>
            <person name="Enticknap J."/>
            <person name="Ward N."/>
            <person name="Robb F.T."/>
            <person name="Eisen J.A."/>
        </authorList>
    </citation>
    <scope>NUCLEOTIDE SEQUENCE [LARGE SCALE GENOMIC DNA]</scope>
    <source>
        <strain evidence="21">ATCC 35245 / DSM 5265 / OCM 4 / BT</strain>
    </source>
</reference>
<keyword evidence="7 18" id="KW-0479">Metal-binding</keyword>
<keyword evidence="10 18" id="KW-0133">Cell shape</keyword>
<dbReference type="InterPro" id="IPR005882">
    <property type="entry name" value="Bifunctional_GlmU"/>
</dbReference>
<evidence type="ECO:0000256" key="1">
    <source>
        <dbReference type="ARBA" id="ARBA00004496"/>
    </source>
</evidence>
<dbReference type="PANTHER" id="PTHR43584">
    <property type="entry name" value="NUCLEOTIDYL TRANSFERASE"/>
    <property type="match status" value="1"/>
</dbReference>
<comment type="catalytic activity">
    <reaction evidence="15 18">
        <text>alpha-D-glucosamine 1-phosphate + acetyl-CoA = N-acetyl-alpha-D-glucosamine 1-phosphate + CoA + H(+)</text>
        <dbReference type="Rhea" id="RHEA:13725"/>
        <dbReference type="ChEBI" id="CHEBI:15378"/>
        <dbReference type="ChEBI" id="CHEBI:57287"/>
        <dbReference type="ChEBI" id="CHEBI:57288"/>
        <dbReference type="ChEBI" id="CHEBI:57776"/>
        <dbReference type="ChEBI" id="CHEBI:58516"/>
        <dbReference type="EC" id="2.3.1.157"/>
    </reaction>
</comment>
<dbReference type="InterPro" id="IPR025877">
    <property type="entry name" value="MobA-like_NTP_Trfase"/>
</dbReference>
<comment type="caution">
    <text evidence="18">Lacks conserved residue(s) required for the propagation of feature annotation.</text>
</comment>
<dbReference type="CDD" id="cd03353">
    <property type="entry name" value="LbH_GlmU_C"/>
    <property type="match status" value="1"/>
</dbReference>
<dbReference type="GO" id="GO:0005737">
    <property type="term" value="C:cytoplasm"/>
    <property type="evidence" value="ECO:0007669"/>
    <property type="project" value="UniProtKB-SubCell"/>
</dbReference>
<dbReference type="GO" id="GO:0009252">
    <property type="term" value="P:peptidoglycan biosynthetic process"/>
    <property type="evidence" value="ECO:0007669"/>
    <property type="project" value="UniProtKB-UniRule"/>
</dbReference>
<evidence type="ECO:0000256" key="7">
    <source>
        <dbReference type="ARBA" id="ARBA00022723"/>
    </source>
</evidence>
<dbReference type="GO" id="GO:0071555">
    <property type="term" value="P:cell wall organization"/>
    <property type="evidence" value="ECO:0007669"/>
    <property type="project" value="UniProtKB-KW"/>
</dbReference>
<feature type="binding site" evidence="18">
    <location>
        <begin position="74"/>
        <end position="75"/>
    </location>
    <ligand>
        <name>UDP-N-acetyl-alpha-D-glucosamine</name>
        <dbReference type="ChEBI" id="CHEBI:57705"/>
    </ligand>
</feature>
<reference evidence="21" key="1">
    <citation type="submission" date="2008-08" db="EMBL/GenBank/DDBJ databases">
        <title>The complete genome sequence of Coprothermobacter proteolyticus strain ATCC 5245 / DSM 5265 / BT.</title>
        <authorList>
            <person name="Dodson R.J."/>
            <person name="Durkin A.S."/>
            <person name="Wu M."/>
            <person name="Eisen J."/>
            <person name="Sutton G."/>
        </authorList>
    </citation>
    <scope>NUCLEOTIDE SEQUENCE [LARGE SCALE GENOMIC DNA]</scope>
    <source>
        <strain evidence="21">ATCC 35245 / DSM 5265 / OCM 4 / BT</strain>
    </source>
</reference>
<evidence type="ECO:0000256" key="10">
    <source>
        <dbReference type="ARBA" id="ARBA00022960"/>
    </source>
</evidence>
<dbReference type="GO" id="GO:0019134">
    <property type="term" value="F:glucosamine-1-phosphate N-acetyltransferase activity"/>
    <property type="evidence" value="ECO:0007669"/>
    <property type="project" value="UniProtKB-UniRule"/>
</dbReference>
<feature type="binding site" evidence="18">
    <location>
        <position position="411"/>
    </location>
    <ligand>
        <name>acetyl-CoA</name>
        <dbReference type="ChEBI" id="CHEBI:57288"/>
    </ligand>
</feature>
<comment type="pathway">
    <text evidence="18">Nucleotide-sugar biosynthesis; UDP-N-acetyl-alpha-D-glucosamine biosynthesis; N-acetyl-alpha-D-glucosamine 1-phosphate from alpha-D-glucosamine 6-phosphate (route II): step 2/2.</text>
</comment>
<evidence type="ECO:0000256" key="15">
    <source>
        <dbReference type="ARBA" id="ARBA00048247"/>
    </source>
</evidence>
<feature type="binding site" evidence="18">
    <location>
        <position position="428"/>
    </location>
    <ligand>
        <name>acetyl-CoA</name>
        <dbReference type="ChEBI" id="CHEBI:57288"/>
    </ligand>
</feature>
<feature type="binding site" evidence="18">
    <location>
        <position position="368"/>
    </location>
    <ligand>
        <name>acetyl-CoA</name>
        <dbReference type="ChEBI" id="CHEBI:57288"/>
    </ligand>
</feature>
<evidence type="ECO:0000256" key="8">
    <source>
        <dbReference type="ARBA" id="ARBA00022737"/>
    </source>
</evidence>
<dbReference type="Proteomes" id="UP000001732">
    <property type="component" value="Chromosome"/>
</dbReference>
<dbReference type="Pfam" id="PF14602">
    <property type="entry name" value="Hexapep_2"/>
    <property type="match status" value="1"/>
</dbReference>
<keyword evidence="14 18" id="KW-0961">Cell wall biogenesis/degradation</keyword>
<comment type="similarity">
    <text evidence="2 18">In the C-terminal section; belongs to the transferase hexapeptide repeat family.</text>
</comment>
<feature type="region of interest" description="Linker" evidence="18">
    <location>
        <begin position="220"/>
        <end position="240"/>
    </location>
</feature>
<evidence type="ECO:0000256" key="4">
    <source>
        <dbReference type="ARBA" id="ARBA00022490"/>
    </source>
</evidence>
<dbReference type="InterPro" id="IPR050065">
    <property type="entry name" value="GlmU-like"/>
</dbReference>